<keyword evidence="2" id="KW-1185">Reference proteome</keyword>
<protein>
    <submittedName>
        <fullName evidence="1">Iron ABC transporter permease</fullName>
    </submittedName>
</protein>
<sequence length="362" mass="39076">MELISINSHKQEAIGGYKHISIVMLLVIALITVVTIAVMVGPVSIHPATFWKIIAYKIPILQEWIPVTWSKAEENIIWNIRFPRVILGVIVGAGLTIAGTTIQALVRNSLADPYILGVSSGASVGATLVIIFGAFSMFGQYALSLAAFLGSLLSVVLVFLLSQVGGRISTERLLLAGISVSMILSAFTSFIVISAPRQEGIRDALFWMMGSLAGANWKHIPIPFVITVIVFIFIWSQYRYMNLLLMGEEAAVTLGLNVEVFRKILILVTALLTGVLVAVSGAIGFIGLMIPHIVRLILGSDHKMHIPISALMGSVFLVMADLFARLIIAPEEMPIGIVTALCGAPFFIWLLRKSSYSFGGGG</sequence>
<name>A0ACD4R5U3_9BACI</name>
<accession>A0ACD4R5U3</accession>
<dbReference type="EMBL" id="CP126116">
    <property type="protein sequence ID" value="WHZ55789.1"/>
    <property type="molecule type" value="Genomic_DNA"/>
</dbReference>
<proteinExistence type="predicted"/>
<gene>
    <name evidence="1" type="ORF">QLQ22_13760</name>
</gene>
<evidence type="ECO:0000313" key="1">
    <source>
        <dbReference type="EMBL" id="WHZ55789.1"/>
    </source>
</evidence>
<organism evidence="1 2">
    <name type="scientific">Metabacillus hrfriensis</name>
    <dbReference type="NCBI Taxonomy" id="3048891"/>
    <lineage>
        <taxon>Bacteria</taxon>
        <taxon>Bacillati</taxon>
        <taxon>Bacillota</taxon>
        <taxon>Bacilli</taxon>
        <taxon>Bacillales</taxon>
        <taxon>Bacillaceae</taxon>
        <taxon>Metabacillus</taxon>
    </lineage>
</organism>
<dbReference type="Proteomes" id="UP001226091">
    <property type="component" value="Chromosome"/>
</dbReference>
<evidence type="ECO:0000313" key="2">
    <source>
        <dbReference type="Proteomes" id="UP001226091"/>
    </source>
</evidence>
<reference evidence="2" key="1">
    <citation type="journal article" date="2025" name="Aquaculture">
        <title>Assessment of the bioflocculant production and safety properties of Metabacillus hrfriensis sp. nov. based on phenotypic and whole-genome sequencing analysis.</title>
        <authorList>
            <person name="Zhang R."/>
            <person name="Zhao Z."/>
            <person name="Luo L."/>
            <person name="Wang S."/>
            <person name="Guo K."/>
            <person name="Xu W."/>
        </authorList>
    </citation>
    <scope>NUCLEOTIDE SEQUENCE [LARGE SCALE GENOMIC DNA]</scope>
    <source>
        <strain evidence="2">CT-WN-B3</strain>
    </source>
</reference>